<dbReference type="PROSITE" id="PS50305">
    <property type="entry name" value="SIRTUIN"/>
    <property type="match status" value="1"/>
</dbReference>
<dbReference type="InterPro" id="IPR026590">
    <property type="entry name" value="Ssirtuin_cat_dom"/>
</dbReference>
<evidence type="ECO:0000256" key="1">
    <source>
        <dbReference type="ARBA" id="ARBA00012928"/>
    </source>
</evidence>
<feature type="binding site" evidence="4">
    <location>
        <position position="148"/>
    </location>
    <ligand>
        <name>Zn(2+)</name>
        <dbReference type="ChEBI" id="CHEBI:29105"/>
    </ligand>
</feature>
<evidence type="ECO:0000256" key="3">
    <source>
        <dbReference type="ARBA" id="ARBA00023027"/>
    </source>
</evidence>
<evidence type="ECO:0000256" key="4">
    <source>
        <dbReference type="PROSITE-ProRule" id="PRU00236"/>
    </source>
</evidence>
<dbReference type="GO" id="GO:0070403">
    <property type="term" value="F:NAD+ binding"/>
    <property type="evidence" value="ECO:0007669"/>
    <property type="project" value="InterPro"/>
</dbReference>
<feature type="domain" description="Deacetylase sirtuin-type" evidence="5">
    <location>
        <begin position="1"/>
        <end position="246"/>
    </location>
</feature>
<dbReference type="InterPro" id="IPR050134">
    <property type="entry name" value="NAD-dep_sirtuin_deacylases"/>
</dbReference>
<evidence type="ECO:0000256" key="2">
    <source>
        <dbReference type="ARBA" id="ARBA00022679"/>
    </source>
</evidence>
<dbReference type="Pfam" id="PF02146">
    <property type="entry name" value="SIR2"/>
    <property type="match status" value="1"/>
</dbReference>
<reference evidence="6" key="1">
    <citation type="journal article" date="2014" name="Int. J. Syst. Evol. Microbiol.">
        <title>Complete genome sequence of Corynebacterium casei LMG S-19264T (=DSM 44701T), isolated from a smear-ripened cheese.</title>
        <authorList>
            <consortium name="US DOE Joint Genome Institute (JGI-PGF)"/>
            <person name="Walter F."/>
            <person name="Albersmeier A."/>
            <person name="Kalinowski J."/>
            <person name="Ruckert C."/>
        </authorList>
    </citation>
    <scope>NUCLEOTIDE SEQUENCE</scope>
    <source>
        <strain evidence="6">JCM 14719</strain>
    </source>
</reference>
<evidence type="ECO:0000313" key="7">
    <source>
        <dbReference type="Proteomes" id="UP000637720"/>
    </source>
</evidence>
<dbReference type="SUPFAM" id="SSF52467">
    <property type="entry name" value="DHS-like NAD/FAD-binding domain"/>
    <property type="match status" value="1"/>
</dbReference>
<dbReference type="InterPro" id="IPR026591">
    <property type="entry name" value="Sirtuin_cat_small_dom_sf"/>
</dbReference>
<keyword evidence="4" id="KW-0862">Zinc</keyword>
<feature type="active site" description="Proton acceptor" evidence="4">
    <location>
        <position position="120"/>
    </location>
</feature>
<dbReference type="Gene3D" id="3.30.1600.10">
    <property type="entry name" value="SIR2/SIRT2 'Small Domain"/>
    <property type="match status" value="1"/>
</dbReference>
<organism evidence="6 7">
    <name type="scientific">Calditerricola satsumensis</name>
    <dbReference type="NCBI Taxonomy" id="373054"/>
    <lineage>
        <taxon>Bacteria</taxon>
        <taxon>Bacillati</taxon>
        <taxon>Bacillota</taxon>
        <taxon>Bacilli</taxon>
        <taxon>Bacillales</taxon>
        <taxon>Bacillaceae</taxon>
        <taxon>Calditerricola</taxon>
    </lineage>
</organism>
<keyword evidence="2" id="KW-0808">Transferase</keyword>
<dbReference type="Proteomes" id="UP000637720">
    <property type="component" value="Unassembled WGS sequence"/>
</dbReference>
<dbReference type="EMBL" id="BMOF01000015">
    <property type="protein sequence ID" value="GGJ98194.1"/>
    <property type="molecule type" value="Genomic_DNA"/>
</dbReference>
<sequence>MHQAIDTLAAWLRRARFTVVFTGAGMSTESGLPDFRSSGGLWRTGHRFEELASVTALEQAYDDFVAFYRWRIAMVAHHAPHDGHVILARWQREGRVHALITQNVDGYHQRAGSPEVIELHGTLRTVHCQRCRHPEPAETFLRDDGLACPRCGGNMRPSVVLFGEALPERALHAAEQAARQAELFLVLGSSLVVAPANWFPRLAKERGAKLVIVNRDPTPLDPLADLRIAASIREVLKAVDAGLPRA</sequence>
<dbReference type="EC" id="2.3.1.286" evidence="1"/>
<feature type="binding site" evidence="4">
    <location>
        <position position="131"/>
    </location>
    <ligand>
        <name>Zn(2+)</name>
        <dbReference type="ChEBI" id="CHEBI:29105"/>
    </ligand>
</feature>
<dbReference type="Gene3D" id="3.40.50.1220">
    <property type="entry name" value="TPP-binding domain"/>
    <property type="match status" value="1"/>
</dbReference>
<dbReference type="InterPro" id="IPR029035">
    <property type="entry name" value="DHS-like_NAD/FAD-binding_dom"/>
</dbReference>
<comment type="caution">
    <text evidence="6">The sequence shown here is derived from an EMBL/GenBank/DDBJ whole genome shotgun (WGS) entry which is preliminary data.</text>
</comment>
<dbReference type="PANTHER" id="PTHR11085">
    <property type="entry name" value="NAD-DEPENDENT PROTEIN DEACYLASE SIRTUIN-5, MITOCHONDRIAL-RELATED"/>
    <property type="match status" value="1"/>
</dbReference>
<name>A0A8J3B6U8_9BACI</name>
<feature type="binding site" evidence="4">
    <location>
        <position position="151"/>
    </location>
    <ligand>
        <name>Zn(2+)</name>
        <dbReference type="ChEBI" id="CHEBI:29105"/>
    </ligand>
</feature>
<dbReference type="NCBIfam" id="NF001753">
    <property type="entry name" value="PRK00481.1-3"/>
    <property type="match status" value="1"/>
</dbReference>
<reference evidence="6" key="2">
    <citation type="submission" date="2020-09" db="EMBL/GenBank/DDBJ databases">
        <authorList>
            <person name="Sun Q."/>
            <person name="Ohkuma M."/>
        </authorList>
    </citation>
    <scope>NUCLEOTIDE SEQUENCE</scope>
    <source>
        <strain evidence="6">JCM 14719</strain>
    </source>
</reference>
<evidence type="ECO:0000259" key="5">
    <source>
        <dbReference type="PROSITE" id="PS50305"/>
    </source>
</evidence>
<keyword evidence="3" id="KW-0520">NAD</keyword>
<dbReference type="GO" id="GO:0017136">
    <property type="term" value="F:histone deacetylase activity, NAD-dependent"/>
    <property type="evidence" value="ECO:0007669"/>
    <property type="project" value="TreeGrafter"/>
</dbReference>
<accession>A0A8J3B6U8</accession>
<dbReference type="PANTHER" id="PTHR11085:SF10">
    <property type="entry name" value="NAD-DEPENDENT PROTEIN DEACYLASE SIRTUIN-5, MITOCHONDRIAL-RELATED"/>
    <property type="match status" value="1"/>
</dbReference>
<dbReference type="AlphaFoldDB" id="A0A8J3B6U8"/>
<dbReference type="GO" id="GO:0046872">
    <property type="term" value="F:metal ion binding"/>
    <property type="evidence" value="ECO:0007669"/>
    <property type="project" value="UniProtKB-KW"/>
</dbReference>
<dbReference type="RefSeq" id="WP_188816968.1">
    <property type="nucleotide sequence ID" value="NZ_BMOF01000015.1"/>
</dbReference>
<evidence type="ECO:0000313" key="6">
    <source>
        <dbReference type="EMBL" id="GGJ98194.1"/>
    </source>
</evidence>
<keyword evidence="4" id="KW-0479">Metal-binding</keyword>
<gene>
    <name evidence="6" type="ORF">GCM10007043_10180</name>
</gene>
<feature type="binding site" evidence="4">
    <location>
        <position position="128"/>
    </location>
    <ligand>
        <name>Zn(2+)</name>
        <dbReference type="ChEBI" id="CHEBI:29105"/>
    </ligand>
</feature>
<protein>
    <recommendedName>
        <fullName evidence="1">protein acetyllysine N-acetyltransferase</fullName>
        <ecNumber evidence="1">2.3.1.286</ecNumber>
    </recommendedName>
</protein>
<dbReference type="InterPro" id="IPR003000">
    <property type="entry name" value="Sirtuin"/>
</dbReference>
<proteinExistence type="predicted"/>
<keyword evidence="7" id="KW-1185">Reference proteome</keyword>